<evidence type="ECO:0000313" key="4">
    <source>
        <dbReference type="Proteomes" id="UP001049176"/>
    </source>
</evidence>
<evidence type="ECO:0000313" key="3">
    <source>
        <dbReference type="EMBL" id="KAG7086972.1"/>
    </source>
</evidence>
<dbReference type="Pfam" id="PF20236">
    <property type="entry name" value="DUF6593"/>
    <property type="match status" value="1"/>
</dbReference>
<evidence type="ECO:0000259" key="2">
    <source>
        <dbReference type="Pfam" id="PF20236"/>
    </source>
</evidence>
<dbReference type="EMBL" id="CM032190">
    <property type="protein sequence ID" value="KAG7086972.1"/>
    <property type="molecule type" value="Genomic_DNA"/>
</dbReference>
<dbReference type="KEGG" id="more:E1B28_002888"/>
<accession>A0A9P7ULE0</accession>
<protein>
    <recommendedName>
        <fullName evidence="2">DUF6593 domain-containing protein</fullName>
    </recommendedName>
</protein>
<dbReference type="AlphaFoldDB" id="A0A9P7ULE0"/>
<proteinExistence type="predicted"/>
<name>A0A9P7ULE0_9AGAR</name>
<feature type="compositionally biased region" description="Acidic residues" evidence="1">
    <location>
        <begin position="106"/>
        <end position="115"/>
    </location>
</feature>
<keyword evidence="4" id="KW-1185">Reference proteome</keyword>
<dbReference type="GeneID" id="66071964"/>
<reference evidence="3" key="1">
    <citation type="journal article" date="2021" name="Genome Biol. Evol.">
        <title>The assembled and annotated genome of the fairy-ring fungus Marasmius oreades.</title>
        <authorList>
            <person name="Hiltunen M."/>
            <person name="Ament-Velasquez S.L."/>
            <person name="Johannesson H."/>
        </authorList>
    </citation>
    <scope>NUCLEOTIDE SEQUENCE</scope>
    <source>
        <strain evidence="3">03SP1</strain>
    </source>
</reference>
<comment type="caution">
    <text evidence="3">The sequence shown here is derived from an EMBL/GenBank/DDBJ whole genome shotgun (WGS) entry which is preliminary data.</text>
</comment>
<dbReference type="Proteomes" id="UP001049176">
    <property type="component" value="Chromosome 10"/>
</dbReference>
<feature type="compositionally biased region" description="Low complexity" evidence="1">
    <location>
        <begin position="125"/>
        <end position="134"/>
    </location>
</feature>
<dbReference type="OrthoDB" id="3360976at2759"/>
<feature type="domain" description="DUF6593" evidence="2">
    <location>
        <begin position="14"/>
        <end position="256"/>
    </location>
</feature>
<evidence type="ECO:0000256" key="1">
    <source>
        <dbReference type="SAM" id="MobiDB-lite"/>
    </source>
</evidence>
<dbReference type="InterPro" id="IPR046528">
    <property type="entry name" value="DUF6593"/>
</dbReference>
<gene>
    <name evidence="3" type="ORF">E1B28_002888</name>
</gene>
<feature type="region of interest" description="Disordered" evidence="1">
    <location>
        <begin position="41"/>
        <end position="134"/>
    </location>
</feature>
<dbReference type="RefSeq" id="XP_043003443.1">
    <property type="nucleotide sequence ID" value="XM_043159837.1"/>
</dbReference>
<feature type="compositionally biased region" description="Basic and acidic residues" evidence="1">
    <location>
        <begin position="45"/>
        <end position="54"/>
    </location>
</feature>
<organism evidence="3 4">
    <name type="scientific">Marasmius oreades</name>
    <name type="common">fairy-ring Marasmius</name>
    <dbReference type="NCBI Taxonomy" id="181124"/>
    <lineage>
        <taxon>Eukaryota</taxon>
        <taxon>Fungi</taxon>
        <taxon>Dikarya</taxon>
        <taxon>Basidiomycota</taxon>
        <taxon>Agaricomycotina</taxon>
        <taxon>Agaricomycetes</taxon>
        <taxon>Agaricomycetidae</taxon>
        <taxon>Agaricales</taxon>
        <taxon>Marasmiineae</taxon>
        <taxon>Marasmiaceae</taxon>
        <taxon>Marasmius</taxon>
    </lineage>
</organism>
<sequence>MKLYQATSWRWSAMTNNTYYDDNNRIVYKVHTPFKFTNRTTTITKTRESEREHISNQAANPVASDRYEPGEEYDDHTDSSRSKRHKADTKSATSSIDVDEKRVSDWAEDVVDADESTPGNESVNGAASSSSLGSSSPRIFEYLAQIDWRVFASSKFRLGDGAEIEAKAFFRKEGWGPYGRHRVFTAKDGREYKWYLRLWYSELAVNNEGKTPVAKFNHKSIRGKRPSGYLEIFPAGEHMVDELFTTFIYIEKLRKEKERAAK</sequence>